<feature type="domain" description="Thiamine pyrophosphate enzyme TPP-binding" evidence="5">
    <location>
        <begin position="384"/>
        <end position="530"/>
    </location>
</feature>
<keyword evidence="7" id="KW-0808">Transferase</keyword>
<accession>A0ABS3HMA8</accession>
<evidence type="ECO:0000256" key="3">
    <source>
        <dbReference type="RuleBase" id="RU362132"/>
    </source>
</evidence>
<comment type="caution">
    <text evidence="7">The sequence shown here is derived from an EMBL/GenBank/DDBJ whole genome shotgun (WGS) entry which is preliminary data.</text>
</comment>
<dbReference type="NCBIfam" id="TIGR02418">
    <property type="entry name" value="acolac_catab"/>
    <property type="match status" value="1"/>
</dbReference>
<evidence type="ECO:0000256" key="1">
    <source>
        <dbReference type="ARBA" id="ARBA00007812"/>
    </source>
</evidence>
<dbReference type="EMBL" id="JAFLVR010000066">
    <property type="protein sequence ID" value="MBO0454585.1"/>
    <property type="molecule type" value="Genomic_DNA"/>
</dbReference>
<dbReference type="SUPFAM" id="SSF52518">
    <property type="entry name" value="Thiamin diphosphate-binding fold (THDP-binding)"/>
    <property type="match status" value="2"/>
</dbReference>
<dbReference type="Proteomes" id="UP000664495">
    <property type="component" value="Unassembled WGS sequence"/>
</dbReference>
<dbReference type="PROSITE" id="PS00187">
    <property type="entry name" value="TPP_ENZYMES"/>
    <property type="match status" value="1"/>
</dbReference>
<evidence type="ECO:0000259" key="5">
    <source>
        <dbReference type="Pfam" id="PF02775"/>
    </source>
</evidence>
<dbReference type="InterPro" id="IPR012000">
    <property type="entry name" value="Thiamin_PyroP_enz_cen_dom"/>
</dbReference>
<dbReference type="GO" id="GO:0003984">
    <property type="term" value="F:acetolactate synthase activity"/>
    <property type="evidence" value="ECO:0007669"/>
    <property type="project" value="UniProtKB-EC"/>
</dbReference>
<evidence type="ECO:0000256" key="2">
    <source>
        <dbReference type="ARBA" id="ARBA00023052"/>
    </source>
</evidence>
<keyword evidence="2 3" id="KW-0786">Thiamine pyrophosphate</keyword>
<dbReference type="NCBIfam" id="NF006378">
    <property type="entry name" value="PRK08617.1"/>
    <property type="match status" value="1"/>
</dbReference>
<name>A0ABS3HMA8_9ENTE</name>
<dbReference type="Gene3D" id="3.40.50.970">
    <property type="match status" value="2"/>
</dbReference>
<dbReference type="InterPro" id="IPR011766">
    <property type="entry name" value="TPP_enzyme_TPP-bd"/>
</dbReference>
<comment type="similarity">
    <text evidence="1 3">Belongs to the TPP enzyme family.</text>
</comment>
<feature type="domain" description="Thiamine pyrophosphate enzyme central" evidence="4">
    <location>
        <begin position="189"/>
        <end position="324"/>
    </location>
</feature>
<keyword evidence="8" id="KW-1185">Reference proteome</keyword>
<evidence type="ECO:0000259" key="4">
    <source>
        <dbReference type="Pfam" id="PF00205"/>
    </source>
</evidence>
<dbReference type="Gene3D" id="3.40.50.1220">
    <property type="entry name" value="TPP-binding domain"/>
    <property type="match status" value="1"/>
</dbReference>
<dbReference type="PANTHER" id="PTHR18968:SF129">
    <property type="entry name" value="ACETOLACTATE SYNTHASE"/>
    <property type="match status" value="1"/>
</dbReference>
<dbReference type="SUPFAM" id="SSF52467">
    <property type="entry name" value="DHS-like NAD/FAD-binding domain"/>
    <property type="match status" value="1"/>
</dbReference>
<dbReference type="Pfam" id="PF02775">
    <property type="entry name" value="TPP_enzyme_C"/>
    <property type="match status" value="1"/>
</dbReference>
<reference evidence="7 8" key="1">
    <citation type="submission" date="2021-03" db="EMBL/GenBank/DDBJ databases">
        <title>Enterococcal diversity collection.</title>
        <authorList>
            <person name="Gilmore M.S."/>
            <person name="Schwartzman J."/>
            <person name="Van Tyne D."/>
            <person name="Martin M."/>
            <person name="Earl A.M."/>
            <person name="Manson A.L."/>
            <person name="Straub T."/>
            <person name="Salamzade R."/>
            <person name="Saavedra J."/>
            <person name="Lebreton F."/>
            <person name="Prichula J."/>
            <person name="Schaufler K."/>
            <person name="Gaca A."/>
            <person name="Sgardioli B."/>
            <person name="Wagenaar J."/>
            <person name="Strong T."/>
        </authorList>
    </citation>
    <scope>NUCLEOTIDE SEQUENCE [LARGE SCALE GENOMIC DNA]</scope>
    <source>
        <strain evidence="7 8">MJM16</strain>
    </source>
</reference>
<proteinExistence type="inferred from homology"/>
<evidence type="ECO:0000313" key="7">
    <source>
        <dbReference type="EMBL" id="MBO0454585.1"/>
    </source>
</evidence>
<dbReference type="PANTHER" id="PTHR18968">
    <property type="entry name" value="THIAMINE PYROPHOSPHATE ENZYMES"/>
    <property type="match status" value="1"/>
</dbReference>
<protein>
    <submittedName>
        <fullName evidence="7">Acetolactate synthase AlsS</fullName>
        <ecNumber evidence="7">2.2.1.6</ecNumber>
    </submittedName>
</protein>
<dbReference type="RefSeq" id="WP_207110317.1">
    <property type="nucleotide sequence ID" value="NZ_JAFLVR010000066.1"/>
</dbReference>
<evidence type="ECO:0000259" key="6">
    <source>
        <dbReference type="Pfam" id="PF02776"/>
    </source>
</evidence>
<dbReference type="Pfam" id="PF02776">
    <property type="entry name" value="TPP_enzyme_N"/>
    <property type="match status" value="1"/>
</dbReference>
<dbReference type="InterPro" id="IPR012782">
    <property type="entry name" value="Acetolactate_synth_catblc"/>
</dbReference>
<dbReference type="InterPro" id="IPR045229">
    <property type="entry name" value="TPP_enz"/>
</dbReference>
<evidence type="ECO:0000313" key="8">
    <source>
        <dbReference type="Proteomes" id="UP000664495"/>
    </source>
</evidence>
<dbReference type="InterPro" id="IPR029061">
    <property type="entry name" value="THDP-binding"/>
</dbReference>
<dbReference type="InterPro" id="IPR000399">
    <property type="entry name" value="TPP-bd_CS"/>
</dbReference>
<dbReference type="EC" id="2.2.1.6" evidence="7"/>
<dbReference type="CDD" id="cd07035">
    <property type="entry name" value="TPP_PYR_POX_like"/>
    <property type="match status" value="1"/>
</dbReference>
<feature type="domain" description="Thiamine pyrophosphate enzyme N-terminal TPP-binding" evidence="6">
    <location>
        <begin position="4"/>
        <end position="118"/>
    </location>
</feature>
<organism evidence="7 8">
    <name type="scientific">Candidatus Enterococcus murrayae</name>
    <dbReference type="NCBI Taxonomy" id="2815321"/>
    <lineage>
        <taxon>Bacteria</taxon>
        <taxon>Bacillati</taxon>
        <taxon>Bacillota</taxon>
        <taxon>Bacilli</taxon>
        <taxon>Lactobacillales</taxon>
        <taxon>Enterococcaceae</taxon>
        <taxon>Enterococcus</taxon>
    </lineage>
</organism>
<dbReference type="Pfam" id="PF00205">
    <property type="entry name" value="TPP_enzyme_M"/>
    <property type="match status" value="1"/>
</dbReference>
<dbReference type="InterPro" id="IPR012001">
    <property type="entry name" value="Thiamin_PyroP_enz_TPP-bd_dom"/>
</dbReference>
<sequence length="550" mass="59946">MSVKGSEIIVNSLENHNVPFVFGIPGAKIDGVFDTLEDHGPQLILARHEQNAAFMAQAIGRLTGEPGVVIATSGPGASNLATGLVTATAEGDPVLALAGQVKRSDLSKLTHQSMDNAALFAPITKYSSEIQDPEILSESIANAYRIAKTAKKGASFLSIPQDVTDGAVNGEAIKPLSAPILGSASDEDIADLVKRINEAKLPTLLVGMRASGKKETAAIRKLVEKTGLPVVETFQGAGIISRELENHFFGRVGLFRNQPGDMLLKRSDLVLAIGYDPIEYEARNWNAEKDARIVVIDEVPMEIDQYMQPEAELIGSIAKTIEKLSEAIVTYQLSADAEHYLSTLQEKLTNGKQKSETVEGRVHPLEVIDTLQKNVTDEMTVTVDVGSHYIWMARHFRSYEPRHLLFSNGMQTLGVALPWAISSALVRPNTQIFSISGDGGFLFSGQELETAVRLKQKIIHLIWNDGSYNMVEFQEEMKYDRSSGVHFGPVDFVKYAEAFGAKGLRATSKSELEAAIHEGLATDGPVIIDIPINYSDNKELGKTILPDQFY</sequence>
<dbReference type="InterPro" id="IPR029035">
    <property type="entry name" value="DHS-like_NAD/FAD-binding_dom"/>
</dbReference>
<gene>
    <name evidence="7" type="primary">alsS</name>
    <name evidence="7" type="ORF">JZO85_20185</name>
</gene>